<gene>
    <name evidence="5" type="ORF">DPMN_180320</name>
</gene>
<name>A0A9D4EFN6_DREPO</name>
<feature type="compositionally biased region" description="Basic and acidic residues" evidence="3">
    <location>
        <begin position="200"/>
        <end position="210"/>
    </location>
</feature>
<dbReference type="OrthoDB" id="445677at2759"/>
<feature type="compositionally biased region" description="Basic and acidic residues" evidence="3">
    <location>
        <begin position="120"/>
        <end position="129"/>
    </location>
</feature>
<feature type="region of interest" description="Disordered" evidence="3">
    <location>
        <begin position="116"/>
        <end position="173"/>
    </location>
</feature>
<dbReference type="PANTHER" id="PTHR48407:SF1">
    <property type="entry name" value="CRANIOFACIAL DEVELOPMENT PROTEIN 1"/>
    <property type="match status" value="1"/>
</dbReference>
<dbReference type="InterPro" id="IPR027124">
    <property type="entry name" value="Swc5/CFDP1/2"/>
</dbReference>
<protein>
    <recommendedName>
        <fullName evidence="1">Craniofacial development protein 1</fullName>
    </recommendedName>
    <alternativeName>
        <fullName evidence="2">Bucentaur</fullName>
    </alternativeName>
</protein>
<feature type="compositionally biased region" description="Acidic residues" evidence="3">
    <location>
        <begin position="1"/>
        <end position="36"/>
    </location>
</feature>
<dbReference type="Proteomes" id="UP000828390">
    <property type="component" value="Unassembled WGS sequence"/>
</dbReference>
<feature type="compositionally biased region" description="Basic residues" evidence="3">
    <location>
        <begin position="49"/>
        <end position="69"/>
    </location>
</feature>
<evidence type="ECO:0000256" key="3">
    <source>
        <dbReference type="SAM" id="MobiDB-lite"/>
    </source>
</evidence>
<dbReference type="InterPro" id="IPR011421">
    <property type="entry name" value="BCNT-C"/>
</dbReference>
<keyword evidence="6" id="KW-1185">Reference proteome</keyword>
<evidence type="ECO:0000313" key="5">
    <source>
        <dbReference type="EMBL" id="KAH3778846.1"/>
    </source>
</evidence>
<dbReference type="EMBL" id="JAIWYP010000009">
    <property type="protein sequence ID" value="KAH3778846.1"/>
    <property type="molecule type" value="Genomic_DNA"/>
</dbReference>
<accession>A0A9D4EFN6</accession>
<dbReference type="PANTHER" id="PTHR48407">
    <property type="entry name" value="CRANIOFACIAL DEVELOPMENT PROTEIN 1"/>
    <property type="match status" value="1"/>
</dbReference>
<proteinExistence type="predicted"/>
<reference evidence="5" key="1">
    <citation type="journal article" date="2019" name="bioRxiv">
        <title>The Genome of the Zebra Mussel, Dreissena polymorpha: A Resource for Invasive Species Research.</title>
        <authorList>
            <person name="McCartney M.A."/>
            <person name="Auch B."/>
            <person name="Kono T."/>
            <person name="Mallez S."/>
            <person name="Zhang Y."/>
            <person name="Obille A."/>
            <person name="Becker A."/>
            <person name="Abrahante J.E."/>
            <person name="Garbe J."/>
            <person name="Badalamenti J.P."/>
            <person name="Herman A."/>
            <person name="Mangelson H."/>
            <person name="Liachko I."/>
            <person name="Sullivan S."/>
            <person name="Sone E.D."/>
            <person name="Koren S."/>
            <person name="Silverstein K.A.T."/>
            <person name="Beckman K.B."/>
            <person name="Gohl D.M."/>
        </authorList>
    </citation>
    <scope>NUCLEOTIDE SEQUENCE</scope>
    <source>
        <strain evidence="5">Duluth1</strain>
        <tissue evidence="5">Whole animal</tissue>
    </source>
</reference>
<feature type="region of interest" description="Disordered" evidence="3">
    <location>
        <begin position="200"/>
        <end position="249"/>
    </location>
</feature>
<comment type="caution">
    <text evidence="5">The sequence shown here is derived from an EMBL/GenBank/DDBJ whole genome shotgun (WGS) entry which is preliminary data.</text>
</comment>
<dbReference type="Pfam" id="PF07572">
    <property type="entry name" value="BCNT"/>
    <property type="match status" value="1"/>
</dbReference>
<dbReference type="PROSITE" id="PS51279">
    <property type="entry name" value="BCNT_C"/>
    <property type="match status" value="1"/>
</dbReference>
<dbReference type="AlphaFoldDB" id="A0A9D4EFN6"/>
<reference evidence="5" key="2">
    <citation type="submission" date="2020-11" db="EMBL/GenBank/DDBJ databases">
        <authorList>
            <person name="McCartney M.A."/>
            <person name="Auch B."/>
            <person name="Kono T."/>
            <person name="Mallez S."/>
            <person name="Becker A."/>
            <person name="Gohl D.M."/>
            <person name="Silverstein K.A.T."/>
            <person name="Koren S."/>
            <person name="Bechman K.B."/>
            <person name="Herman A."/>
            <person name="Abrahante J.E."/>
            <person name="Garbe J."/>
        </authorList>
    </citation>
    <scope>NUCLEOTIDE SEQUENCE</scope>
    <source>
        <strain evidence="5">Duluth1</strain>
        <tissue evidence="5">Whole animal</tissue>
    </source>
</reference>
<feature type="domain" description="BCNT-C" evidence="4">
    <location>
        <begin position="230"/>
        <end position="310"/>
    </location>
</feature>
<sequence>MSDEEDLPDSTDDEDYVPSEGEAVSEEENSGDEENFDALRDDGEQAASGKRKRKSPKKKTSPVRKRRGGIKLEDEQEEVGVVEDKNVELQQQIIAEGEAKKEEHAKKRADDLWSSFMSDVGKRPEKKPELAPGGSLANIMSKAPTPSKPDPFVSPGGKPMSSAPQASTAPAKSTITVTKVYDFAGETVQVTKELDVNSKEAQAELRKKQEGVASASSTDSPMAASGGLKRPSAGGLGGVLAKINKPPKMGTLEKSKLDWESFKQKEGIDEELKIHNRGKQSYIERMNFLQRTDQRQYEIERNLRLGSSTSKR</sequence>
<evidence type="ECO:0000313" key="6">
    <source>
        <dbReference type="Proteomes" id="UP000828390"/>
    </source>
</evidence>
<feature type="region of interest" description="Disordered" evidence="3">
    <location>
        <begin position="1"/>
        <end position="80"/>
    </location>
</feature>
<evidence type="ECO:0000259" key="4">
    <source>
        <dbReference type="PROSITE" id="PS51279"/>
    </source>
</evidence>
<feature type="compositionally biased region" description="Polar residues" evidence="3">
    <location>
        <begin position="162"/>
        <end position="173"/>
    </location>
</feature>
<dbReference type="GO" id="GO:0000812">
    <property type="term" value="C:Swr1 complex"/>
    <property type="evidence" value="ECO:0007669"/>
    <property type="project" value="TreeGrafter"/>
</dbReference>
<evidence type="ECO:0000256" key="1">
    <source>
        <dbReference type="ARBA" id="ARBA00019033"/>
    </source>
</evidence>
<organism evidence="5 6">
    <name type="scientific">Dreissena polymorpha</name>
    <name type="common">Zebra mussel</name>
    <name type="synonym">Mytilus polymorpha</name>
    <dbReference type="NCBI Taxonomy" id="45954"/>
    <lineage>
        <taxon>Eukaryota</taxon>
        <taxon>Metazoa</taxon>
        <taxon>Spiralia</taxon>
        <taxon>Lophotrochozoa</taxon>
        <taxon>Mollusca</taxon>
        <taxon>Bivalvia</taxon>
        <taxon>Autobranchia</taxon>
        <taxon>Heteroconchia</taxon>
        <taxon>Euheterodonta</taxon>
        <taxon>Imparidentia</taxon>
        <taxon>Neoheterodontei</taxon>
        <taxon>Myida</taxon>
        <taxon>Dreissenoidea</taxon>
        <taxon>Dreissenidae</taxon>
        <taxon>Dreissena</taxon>
    </lineage>
</organism>
<evidence type="ECO:0000256" key="2">
    <source>
        <dbReference type="ARBA" id="ARBA00030244"/>
    </source>
</evidence>